<accession>A0A915PPB1</accession>
<dbReference type="SMART" id="SM01178">
    <property type="entry name" value="DUF4217"/>
    <property type="match status" value="1"/>
</dbReference>
<dbReference type="InterPro" id="IPR025313">
    <property type="entry name" value="SPB4-like_CTE"/>
</dbReference>
<dbReference type="WBParaSite" id="sdigi.contig180.g5746.t1">
    <property type="protein sequence ID" value="sdigi.contig180.g5746.t1"/>
    <property type="gene ID" value="sdigi.contig180.g5746"/>
</dbReference>
<evidence type="ECO:0000256" key="2">
    <source>
        <dbReference type="ARBA" id="ARBA00022806"/>
    </source>
</evidence>
<reference evidence="5" key="1">
    <citation type="submission" date="2022-11" db="UniProtKB">
        <authorList>
            <consortium name="WormBaseParasite"/>
        </authorList>
    </citation>
    <scope>IDENTIFICATION</scope>
</reference>
<evidence type="ECO:0000313" key="4">
    <source>
        <dbReference type="Proteomes" id="UP000887581"/>
    </source>
</evidence>
<dbReference type="Pfam" id="PF13959">
    <property type="entry name" value="CTE_SPB4"/>
    <property type="match status" value="1"/>
</dbReference>
<evidence type="ECO:0000259" key="3">
    <source>
        <dbReference type="SMART" id="SM01178"/>
    </source>
</evidence>
<keyword evidence="2" id="KW-0067">ATP-binding</keyword>
<feature type="domain" description="ATP-dependent rRNA helicase SPB4-like C-terminal extension" evidence="3">
    <location>
        <begin position="42"/>
        <end position="105"/>
    </location>
</feature>
<protein>
    <submittedName>
        <fullName evidence="5">DUF4217 domain-containing protein</fullName>
    </submittedName>
</protein>
<dbReference type="Proteomes" id="UP000887581">
    <property type="component" value="Unplaced"/>
</dbReference>
<proteinExistence type="predicted"/>
<dbReference type="AlphaFoldDB" id="A0A915PPB1"/>
<dbReference type="GO" id="GO:0004386">
    <property type="term" value="F:helicase activity"/>
    <property type="evidence" value="ECO:0007669"/>
    <property type="project" value="UniProtKB-KW"/>
</dbReference>
<evidence type="ECO:0000313" key="5">
    <source>
        <dbReference type="WBParaSite" id="sdigi.contig180.g5746.t1"/>
    </source>
</evidence>
<sequence length="405" mass="46519">MDVKGEAVLVLTAAQEEPMLTQLRQRNIPISKIDVNEKLLMDISKRLQSVIAQYSGMKEFAQRSFVAYIRAIYLMQNKDVFSVDTIDFAALARSYGLPTTPRVRFLKRVADKHRKLHVNIKQEKGEKSAEELVQMVMSTSKGEKKMDVVEDENSSVEDEEVDLGLGTSKNNAGKNDIQRDFDLSREGSSFDERDNDDFLKITRKDVFNIFPNQDTELLDETEKKSMKYVTRHSLARKILKKGVKMNMKKVFAEDGMEVVENKPFAVAISNDQDVGGLNVDEARRQMVQIDQIDKITYKEKQKIWRKKKKEKQKEKLKKMQNKEGGAVLDIGVERSDSDGELDLSWLPDPDRPKKYDAEWNEIQDTSVGGCNEKLDSNSDENKLVRRRKRKLLEDEERALALLCSS</sequence>
<dbReference type="GO" id="GO:0016787">
    <property type="term" value="F:hydrolase activity"/>
    <property type="evidence" value="ECO:0007669"/>
    <property type="project" value="UniProtKB-KW"/>
</dbReference>
<evidence type="ECO:0000256" key="1">
    <source>
        <dbReference type="ARBA" id="ARBA00022801"/>
    </source>
</evidence>
<organism evidence="4 5">
    <name type="scientific">Setaria digitata</name>
    <dbReference type="NCBI Taxonomy" id="48799"/>
    <lineage>
        <taxon>Eukaryota</taxon>
        <taxon>Metazoa</taxon>
        <taxon>Ecdysozoa</taxon>
        <taxon>Nematoda</taxon>
        <taxon>Chromadorea</taxon>
        <taxon>Rhabditida</taxon>
        <taxon>Spirurina</taxon>
        <taxon>Spiruromorpha</taxon>
        <taxon>Filarioidea</taxon>
        <taxon>Setariidae</taxon>
        <taxon>Setaria</taxon>
    </lineage>
</organism>
<name>A0A915PPB1_9BILA</name>
<keyword evidence="2" id="KW-0547">Nucleotide-binding</keyword>
<keyword evidence="4" id="KW-1185">Reference proteome</keyword>
<keyword evidence="2" id="KW-0347">Helicase</keyword>
<keyword evidence="1" id="KW-0378">Hydrolase</keyword>